<dbReference type="Proteomes" id="UP000195062">
    <property type="component" value="Unassembled WGS sequence"/>
</dbReference>
<feature type="compositionally biased region" description="Low complexity" evidence="1">
    <location>
        <begin position="67"/>
        <end position="90"/>
    </location>
</feature>
<evidence type="ECO:0000313" key="2">
    <source>
        <dbReference type="EMBL" id="OUE02419.1"/>
    </source>
</evidence>
<reference evidence="2 3" key="1">
    <citation type="submission" date="2016-08" db="EMBL/GenBank/DDBJ databases">
        <title>Genome sequence of Clavibacter michiganensis subsp. michiganensis strain CASJ007.</title>
        <authorList>
            <person name="Thapa S.P."/>
            <person name="Coaker G."/>
        </authorList>
    </citation>
    <scope>NUCLEOTIDE SEQUENCE [LARGE SCALE GENOMIC DNA]</scope>
    <source>
        <strain evidence="2">CASJ007</strain>
    </source>
</reference>
<keyword evidence="3" id="KW-1185">Reference proteome</keyword>
<feature type="region of interest" description="Disordered" evidence="1">
    <location>
        <begin position="47"/>
        <end position="113"/>
    </location>
</feature>
<evidence type="ECO:0000256" key="1">
    <source>
        <dbReference type="SAM" id="MobiDB-lite"/>
    </source>
</evidence>
<organism evidence="2 3">
    <name type="scientific">Clavibacter michiganensis subsp. michiganensis</name>
    <dbReference type="NCBI Taxonomy" id="33013"/>
    <lineage>
        <taxon>Bacteria</taxon>
        <taxon>Bacillati</taxon>
        <taxon>Actinomycetota</taxon>
        <taxon>Actinomycetes</taxon>
        <taxon>Micrococcales</taxon>
        <taxon>Microbacteriaceae</taxon>
        <taxon>Clavibacter</taxon>
    </lineage>
</organism>
<accession>A0A251XHC8</accession>
<name>A0A251XHC8_CLAMM</name>
<evidence type="ECO:0000313" key="3">
    <source>
        <dbReference type="Proteomes" id="UP000195062"/>
    </source>
</evidence>
<comment type="caution">
    <text evidence="2">The sequence shown here is derived from an EMBL/GenBank/DDBJ whole genome shotgun (WGS) entry which is preliminary data.</text>
</comment>
<proteinExistence type="predicted"/>
<protein>
    <submittedName>
        <fullName evidence="2">Uncharacterized protein</fullName>
    </submittedName>
</protein>
<sequence length="113" mass="11629">MRGSTPRSKRLDASLGSLCLRAVRAIDTGSKPAASISTRLVPAPISVAAPPMTPASPTGPEPSAMTRSSGCSARSRPSSVTSVSPSAARRTTMPPCSRSRSYPCRGWPSSSIT</sequence>
<dbReference type="AlphaFoldDB" id="A0A251XHC8"/>
<dbReference type="EMBL" id="MDHH01000002">
    <property type="protein sequence ID" value="OUE02419.1"/>
    <property type="molecule type" value="Genomic_DNA"/>
</dbReference>
<gene>
    <name evidence="2" type="ORF">CMMCAS07_10405</name>
</gene>
<feature type="compositionally biased region" description="Pro residues" evidence="1">
    <location>
        <begin position="51"/>
        <end position="60"/>
    </location>
</feature>